<dbReference type="EMBL" id="OU895877">
    <property type="protein sequence ID" value="CAG9800127.1"/>
    <property type="molecule type" value="Genomic_DNA"/>
</dbReference>
<dbReference type="AlphaFoldDB" id="A0A9N9RNB9"/>
<dbReference type="Proteomes" id="UP001153620">
    <property type="component" value="Chromosome 1"/>
</dbReference>
<feature type="coiled-coil region" evidence="1">
    <location>
        <begin position="270"/>
        <end position="297"/>
    </location>
</feature>
<feature type="region of interest" description="Disordered" evidence="2">
    <location>
        <begin position="606"/>
        <end position="633"/>
    </location>
</feature>
<evidence type="ECO:0000256" key="3">
    <source>
        <dbReference type="SAM" id="Phobius"/>
    </source>
</evidence>
<feature type="compositionally biased region" description="Basic and acidic residues" evidence="2">
    <location>
        <begin position="112"/>
        <end position="126"/>
    </location>
</feature>
<name>A0A9N9RNB9_9DIPT</name>
<protein>
    <submittedName>
        <fullName evidence="4">Uncharacterized protein</fullName>
    </submittedName>
</protein>
<keyword evidence="5" id="KW-1185">Reference proteome</keyword>
<organism evidence="4 5">
    <name type="scientific">Chironomus riparius</name>
    <dbReference type="NCBI Taxonomy" id="315576"/>
    <lineage>
        <taxon>Eukaryota</taxon>
        <taxon>Metazoa</taxon>
        <taxon>Ecdysozoa</taxon>
        <taxon>Arthropoda</taxon>
        <taxon>Hexapoda</taxon>
        <taxon>Insecta</taxon>
        <taxon>Pterygota</taxon>
        <taxon>Neoptera</taxon>
        <taxon>Endopterygota</taxon>
        <taxon>Diptera</taxon>
        <taxon>Nematocera</taxon>
        <taxon>Chironomoidea</taxon>
        <taxon>Chironomidae</taxon>
        <taxon>Chironominae</taxon>
        <taxon>Chironomus</taxon>
    </lineage>
</organism>
<proteinExistence type="predicted"/>
<feature type="transmembrane region" description="Helical" evidence="3">
    <location>
        <begin position="721"/>
        <end position="742"/>
    </location>
</feature>
<evidence type="ECO:0000313" key="5">
    <source>
        <dbReference type="Proteomes" id="UP001153620"/>
    </source>
</evidence>
<keyword evidence="3" id="KW-1133">Transmembrane helix</keyword>
<evidence type="ECO:0000256" key="1">
    <source>
        <dbReference type="SAM" id="Coils"/>
    </source>
</evidence>
<keyword evidence="3" id="KW-0812">Transmembrane</keyword>
<evidence type="ECO:0000313" key="4">
    <source>
        <dbReference type="EMBL" id="CAG9800127.1"/>
    </source>
</evidence>
<sequence>MKVDKGVCTTNDAYFAGSNNNTVNTTQTATNELNSIIKFETVFTTLVENKILAIKRECEQHETKKKSRTLKNILLRKSNLSSVPAIETATTTTPLTPTAPITDSYITPIDEEGPKETDTSRKKDGKNIFFKYRKRPTKDDVEKGNAQPDNEQFKEVPSKFNDDDELVNVIVVPNESINQQSDDKDVVDVKLDSQSNELVIAADVDARNLFNLPVSNAKLITDDKQSNCDKLIINSHTTDNNNAQVTLSTTKSNNCNVERKQNVTSFVQQQQHTEKVVENLELAAKAINNENDESLATTIDISLQQSSVIVLSSKEHAGELPINNQINNNSSNNNNVNDKSDVAICDDGLSSQNTSDIEFSLVSENSISDLPEKLRKKVTAGVTAATTTVTNSDPIIKKSVNVISPPLTRLEKKPCERKAKSCQSTPIFGRHKHVRSESEGKKILTFQRELPTKKYETKITDAVKSETIVIAPASTSAAIATITTTTLASKSIPPAPLESVHMTTTKKIQKHSSKHRDVSIEYEITYDDDNDNQSPHGFISSFNQLTSQKQPAAIISANLKKQTSKQVKGLQAKDSIKSQHETEKTVTNQEVELELDELNVDVVNKKKRRRRHSSRSDPVYPSTSTTGLKHCILSRPPNQPIQIDYDQGFMYDVSLQIESEFNGDVKSIVPDERKRHRRKHHDHERCRKKKKKRKIFVHNLDDKSLKVIDPDSEELPQRAKFTIIATACLLLIMCLLLVGVTLRMAPLIDDMEQILGVKIIKFPSYNHVLIAIISSIVNVNIQCSIKSTFHIHSSTNNSGSERRMLIIAKDIMINKQINVLNCANRELLK</sequence>
<reference evidence="4" key="2">
    <citation type="submission" date="2022-10" db="EMBL/GenBank/DDBJ databases">
        <authorList>
            <consortium name="ENA_rothamsted_submissions"/>
            <consortium name="culmorum"/>
            <person name="King R."/>
        </authorList>
    </citation>
    <scope>NUCLEOTIDE SEQUENCE</scope>
</reference>
<reference evidence="4" key="1">
    <citation type="submission" date="2022-01" db="EMBL/GenBank/DDBJ databases">
        <authorList>
            <person name="King R."/>
        </authorList>
    </citation>
    <scope>NUCLEOTIDE SEQUENCE</scope>
</reference>
<gene>
    <name evidence="4" type="ORF">CHIRRI_LOCUS3078</name>
</gene>
<feature type="compositionally biased region" description="Low complexity" evidence="2">
    <location>
        <begin position="92"/>
        <end position="102"/>
    </location>
</feature>
<keyword evidence="1" id="KW-0175">Coiled coil</keyword>
<dbReference type="OrthoDB" id="7791737at2759"/>
<feature type="region of interest" description="Disordered" evidence="2">
    <location>
        <begin position="92"/>
        <end position="126"/>
    </location>
</feature>
<evidence type="ECO:0000256" key="2">
    <source>
        <dbReference type="SAM" id="MobiDB-lite"/>
    </source>
</evidence>
<keyword evidence="3" id="KW-0472">Membrane</keyword>
<accession>A0A9N9RNB9</accession>